<feature type="region of interest" description="Disordered" evidence="1">
    <location>
        <begin position="45"/>
        <end position="68"/>
    </location>
</feature>
<accession>A0A6M4WN94</accession>
<evidence type="ECO:0000313" key="2">
    <source>
        <dbReference type="EMBL" id="QJT01874.1"/>
    </source>
</evidence>
<dbReference type="AlphaFoldDB" id="A0A6M4WN94"/>
<protein>
    <submittedName>
        <fullName evidence="2">Uncharacterized protein</fullName>
    </submittedName>
</protein>
<organism evidence="2 3">
    <name type="scientific">Streptomyces asoensis</name>
    <dbReference type="NCBI Taxonomy" id="249586"/>
    <lineage>
        <taxon>Bacteria</taxon>
        <taxon>Bacillati</taxon>
        <taxon>Actinomycetota</taxon>
        <taxon>Actinomycetes</taxon>
        <taxon>Kitasatosporales</taxon>
        <taxon>Streptomycetaceae</taxon>
        <taxon>Streptomyces</taxon>
    </lineage>
</organism>
<dbReference type="EMBL" id="CP049838">
    <property type="protein sequence ID" value="QJT01874.1"/>
    <property type="molecule type" value="Genomic_DNA"/>
</dbReference>
<proteinExistence type="predicted"/>
<keyword evidence="3" id="KW-1185">Reference proteome</keyword>
<name>A0A6M4WN94_9ACTN</name>
<evidence type="ECO:0000256" key="1">
    <source>
        <dbReference type="SAM" id="MobiDB-lite"/>
    </source>
</evidence>
<dbReference type="Proteomes" id="UP000502665">
    <property type="component" value="Chromosome"/>
</dbReference>
<sequence>MPTVPAPPTSAVHPIAVPMYGRTTPAEWLPSHRRGLVLADESAPQAGIPSAQGQESVMGAVLDDPAVG</sequence>
<gene>
    <name evidence="2" type="ORF">G9272_17420</name>
</gene>
<evidence type="ECO:0000313" key="3">
    <source>
        <dbReference type="Proteomes" id="UP000502665"/>
    </source>
</evidence>
<dbReference type="RefSeq" id="WP_171397426.1">
    <property type="nucleotide sequence ID" value="NZ_CP049838.1"/>
</dbReference>
<reference evidence="2" key="1">
    <citation type="submission" date="2020-03" db="EMBL/GenBank/DDBJ databases">
        <title>Molecular networking-based the target discovery of potent antiproliferative macrolactams: 5/6/7/16 polycyclic ansamycins and glycosylated trienomycin from Streptomyces cacaoi subsp. asoensis.</title>
        <authorList>
            <person name="Liu L.-L."/>
        </authorList>
    </citation>
    <scope>NUCLEOTIDE SEQUENCE [LARGE SCALE GENOMIC DNA]</scope>
    <source>
        <strain evidence="2">H2S5</strain>
    </source>
</reference>